<keyword evidence="3" id="KW-1185">Reference proteome</keyword>
<accession>A0A8J3Q830</accession>
<dbReference type="RefSeq" id="WP_239123893.1">
    <property type="nucleotide sequence ID" value="NZ_BONY01000020.1"/>
</dbReference>
<dbReference type="PANTHER" id="PTHR47237">
    <property type="entry name" value="SLL0310 PROTEIN"/>
    <property type="match status" value="1"/>
</dbReference>
<dbReference type="Pfam" id="PF18014">
    <property type="entry name" value="Acetyltransf_18"/>
    <property type="match status" value="1"/>
</dbReference>
<name>A0A8J3Q830_9ACTN</name>
<dbReference type="SUPFAM" id="SSF55729">
    <property type="entry name" value="Acyl-CoA N-acyltransferases (Nat)"/>
    <property type="match status" value="1"/>
</dbReference>
<dbReference type="PANTHER" id="PTHR47237:SF1">
    <property type="entry name" value="SLL0310 PROTEIN"/>
    <property type="match status" value="1"/>
</dbReference>
<dbReference type="GO" id="GO:0016747">
    <property type="term" value="F:acyltransferase activity, transferring groups other than amino-acyl groups"/>
    <property type="evidence" value="ECO:0007669"/>
    <property type="project" value="InterPro"/>
</dbReference>
<organism evidence="2 3">
    <name type="scientific">Rhizocola hellebori</name>
    <dbReference type="NCBI Taxonomy" id="1392758"/>
    <lineage>
        <taxon>Bacteria</taxon>
        <taxon>Bacillati</taxon>
        <taxon>Actinomycetota</taxon>
        <taxon>Actinomycetes</taxon>
        <taxon>Micromonosporales</taxon>
        <taxon>Micromonosporaceae</taxon>
        <taxon>Rhizocola</taxon>
    </lineage>
</organism>
<gene>
    <name evidence="2" type="ORF">Rhe02_36470</name>
</gene>
<dbReference type="InterPro" id="IPR041496">
    <property type="entry name" value="YitH/HolE_GNAT"/>
</dbReference>
<dbReference type="InterPro" id="IPR000182">
    <property type="entry name" value="GNAT_dom"/>
</dbReference>
<protein>
    <submittedName>
        <fullName evidence="2">N-acetyltransferase GCN5</fullName>
    </submittedName>
</protein>
<dbReference type="Gene3D" id="3.40.630.90">
    <property type="match status" value="1"/>
</dbReference>
<dbReference type="InterPro" id="IPR016181">
    <property type="entry name" value="Acyl_CoA_acyltransferase"/>
</dbReference>
<evidence type="ECO:0000313" key="2">
    <source>
        <dbReference type="EMBL" id="GIH05580.1"/>
    </source>
</evidence>
<dbReference type="PROSITE" id="PS51186">
    <property type="entry name" value="GNAT"/>
    <property type="match status" value="1"/>
</dbReference>
<reference evidence="2" key="1">
    <citation type="submission" date="2021-01" db="EMBL/GenBank/DDBJ databases">
        <title>Whole genome shotgun sequence of Rhizocola hellebori NBRC 109834.</title>
        <authorList>
            <person name="Komaki H."/>
            <person name="Tamura T."/>
        </authorList>
    </citation>
    <scope>NUCLEOTIDE SEQUENCE</scope>
    <source>
        <strain evidence="2">NBRC 109834</strain>
    </source>
</reference>
<dbReference type="EMBL" id="BONY01000020">
    <property type="protein sequence ID" value="GIH05580.1"/>
    <property type="molecule type" value="Genomic_DNA"/>
</dbReference>
<sequence length="273" mass="29111">MASTDDLRMMARWAADEGWNPGAVDSIAFASADPQAFLIGRVEGQPATCISVVRYGDGFGFLGFYIARIPFRGKGYGLSTWHAGMRRLAGRNVGLDGVVDQQDSYRASGFARAWTNLRYSGTPAQASPPPQVDLIDGRTLPFNLITGYDRRFFPAEREAFLACWLGLPGHTTLAAMRDGHLAGLGVLRPSHLGSRIGPLYAQSPDVAAALISALATPAAGPIFIDVPDLNPAAVALAEQLNLKPEFETARMYTGPVPSIEASGLYGITSLELG</sequence>
<feature type="domain" description="N-acetyltransferase" evidence="1">
    <location>
        <begin position="1"/>
        <end position="141"/>
    </location>
</feature>
<evidence type="ECO:0000259" key="1">
    <source>
        <dbReference type="PROSITE" id="PS51186"/>
    </source>
</evidence>
<proteinExistence type="predicted"/>
<evidence type="ECO:0000313" key="3">
    <source>
        <dbReference type="Proteomes" id="UP000612899"/>
    </source>
</evidence>
<comment type="caution">
    <text evidence="2">The sequence shown here is derived from an EMBL/GenBank/DDBJ whole genome shotgun (WGS) entry which is preliminary data.</text>
</comment>
<dbReference type="AlphaFoldDB" id="A0A8J3Q830"/>
<dbReference type="Proteomes" id="UP000612899">
    <property type="component" value="Unassembled WGS sequence"/>
</dbReference>
<dbReference type="InterPro" id="IPR052729">
    <property type="entry name" value="Acyl/Acetyltrans_Enzymes"/>
</dbReference>